<evidence type="ECO:0000256" key="8">
    <source>
        <dbReference type="HAMAP-Rule" id="MF_00772"/>
    </source>
</evidence>
<comment type="catalytic activity">
    <reaction evidence="1 8">
        <text>a 4-O-methyl-thymidine in DNA + L-cysteinyl-[protein] = a thymidine in DNA + S-methyl-L-cysteinyl-[protein]</text>
        <dbReference type="Rhea" id="RHEA:53428"/>
        <dbReference type="Rhea" id="RHEA-COMP:10131"/>
        <dbReference type="Rhea" id="RHEA-COMP:10132"/>
        <dbReference type="Rhea" id="RHEA-COMP:13555"/>
        <dbReference type="Rhea" id="RHEA-COMP:13556"/>
        <dbReference type="ChEBI" id="CHEBI:29950"/>
        <dbReference type="ChEBI" id="CHEBI:82612"/>
        <dbReference type="ChEBI" id="CHEBI:137386"/>
        <dbReference type="ChEBI" id="CHEBI:137387"/>
        <dbReference type="EC" id="2.1.1.63"/>
    </reaction>
</comment>
<evidence type="ECO:0000256" key="3">
    <source>
        <dbReference type="ARBA" id="ARBA00022603"/>
    </source>
</evidence>
<accession>A0A7G9GGU9</accession>
<evidence type="ECO:0000256" key="7">
    <source>
        <dbReference type="ARBA" id="ARBA00049348"/>
    </source>
</evidence>
<evidence type="ECO:0000256" key="5">
    <source>
        <dbReference type="ARBA" id="ARBA00022763"/>
    </source>
</evidence>
<proteinExistence type="inferred from homology"/>
<dbReference type="Pfam" id="PF02870">
    <property type="entry name" value="Methyltransf_1N"/>
    <property type="match status" value="1"/>
</dbReference>
<dbReference type="InterPro" id="IPR008332">
    <property type="entry name" value="MethylG_MeTrfase_N"/>
</dbReference>
<dbReference type="Gene3D" id="1.10.10.10">
    <property type="entry name" value="Winged helix-like DNA-binding domain superfamily/Winged helix DNA-binding domain"/>
    <property type="match status" value="1"/>
</dbReference>
<organism evidence="11 12">
    <name type="scientific">Wansuia hejianensis</name>
    <dbReference type="NCBI Taxonomy" id="2763667"/>
    <lineage>
        <taxon>Bacteria</taxon>
        <taxon>Bacillati</taxon>
        <taxon>Bacillota</taxon>
        <taxon>Clostridia</taxon>
        <taxon>Lachnospirales</taxon>
        <taxon>Lachnospiraceae</taxon>
        <taxon>Wansuia</taxon>
    </lineage>
</organism>
<name>A0A7G9GGU9_9FIRM</name>
<dbReference type="GO" id="GO:0006307">
    <property type="term" value="P:DNA alkylation repair"/>
    <property type="evidence" value="ECO:0007669"/>
    <property type="project" value="UniProtKB-UniRule"/>
</dbReference>
<dbReference type="HAMAP" id="MF_00772">
    <property type="entry name" value="OGT"/>
    <property type="match status" value="1"/>
</dbReference>
<evidence type="ECO:0000259" key="10">
    <source>
        <dbReference type="Pfam" id="PF02870"/>
    </source>
</evidence>
<dbReference type="EC" id="2.1.1.63" evidence="8"/>
<evidence type="ECO:0000313" key="12">
    <source>
        <dbReference type="Proteomes" id="UP000515860"/>
    </source>
</evidence>
<comment type="miscellaneous">
    <text evidence="8">This enzyme catalyzes only one turnover and therefore is not strictly catalytic. According to one definition, an enzyme is a biocatalyst that acts repeatedly and over many reaction cycles.</text>
</comment>
<dbReference type="InterPro" id="IPR036217">
    <property type="entry name" value="MethylDNA_cys_MeTrfase_DNAb"/>
</dbReference>
<evidence type="ECO:0000256" key="2">
    <source>
        <dbReference type="ARBA" id="ARBA00022490"/>
    </source>
</evidence>
<dbReference type="InterPro" id="IPR036388">
    <property type="entry name" value="WH-like_DNA-bd_sf"/>
</dbReference>
<dbReference type="InterPro" id="IPR023546">
    <property type="entry name" value="MGMT"/>
</dbReference>
<keyword evidence="5 8" id="KW-0227">DNA damage</keyword>
<dbReference type="InterPro" id="IPR036631">
    <property type="entry name" value="MGMT_N_sf"/>
</dbReference>
<gene>
    <name evidence="11" type="ORF">H9Q79_07090</name>
</gene>
<dbReference type="InterPro" id="IPR014048">
    <property type="entry name" value="MethylDNA_cys_MeTrfase_DNA-bd"/>
</dbReference>
<keyword evidence="12" id="KW-1185">Reference proteome</keyword>
<dbReference type="CDD" id="cd06445">
    <property type="entry name" value="ATase"/>
    <property type="match status" value="1"/>
</dbReference>
<comment type="subcellular location">
    <subcellularLocation>
        <location evidence="8">Cytoplasm</location>
    </subcellularLocation>
</comment>
<keyword evidence="2 8" id="KW-0963">Cytoplasm</keyword>
<dbReference type="GO" id="GO:0003908">
    <property type="term" value="F:methylated-DNA-[protein]-cysteine S-methyltransferase activity"/>
    <property type="evidence" value="ECO:0007669"/>
    <property type="project" value="UniProtKB-UniRule"/>
</dbReference>
<feature type="active site" description="Nucleophile; methyl group acceptor" evidence="8">
    <location>
        <position position="130"/>
    </location>
</feature>
<dbReference type="SUPFAM" id="SSF53155">
    <property type="entry name" value="Methylated DNA-protein cysteine methyltransferase domain"/>
    <property type="match status" value="1"/>
</dbReference>
<protein>
    <recommendedName>
        <fullName evidence="8">Methylated-DNA--protein-cysteine methyltransferase</fullName>
        <ecNumber evidence="8">2.1.1.63</ecNumber>
    </recommendedName>
    <alternativeName>
        <fullName evidence="8">6-O-methylguanine-DNA methyltransferase</fullName>
        <shortName evidence="8">MGMT</shortName>
    </alternativeName>
    <alternativeName>
        <fullName evidence="8">O-6-methylguanine-DNA-alkyltransferase</fullName>
    </alternativeName>
</protein>
<evidence type="ECO:0000256" key="1">
    <source>
        <dbReference type="ARBA" id="ARBA00001286"/>
    </source>
</evidence>
<dbReference type="SUPFAM" id="SSF46767">
    <property type="entry name" value="Methylated DNA-protein cysteine methyltransferase, C-terminal domain"/>
    <property type="match status" value="1"/>
</dbReference>
<dbReference type="AlphaFoldDB" id="A0A7G9GGU9"/>
<dbReference type="Proteomes" id="UP000515860">
    <property type="component" value="Chromosome"/>
</dbReference>
<keyword evidence="3 8" id="KW-0489">Methyltransferase</keyword>
<keyword evidence="6 8" id="KW-0234">DNA repair</keyword>
<dbReference type="EMBL" id="CP060635">
    <property type="protein sequence ID" value="QNM10031.1"/>
    <property type="molecule type" value="Genomic_DNA"/>
</dbReference>
<dbReference type="RefSeq" id="WP_249329526.1">
    <property type="nucleotide sequence ID" value="NZ_CP060635.1"/>
</dbReference>
<dbReference type="InterPro" id="IPR001497">
    <property type="entry name" value="MethylDNA_cys_MeTrfase_AS"/>
</dbReference>
<evidence type="ECO:0000259" key="9">
    <source>
        <dbReference type="Pfam" id="PF01035"/>
    </source>
</evidence>
<comment type="similarity">
    <text evidence="8">Belongs to the MGMT family.</text>
</comment>
<dbReference type="Pfam" id="PF01035">
    <property type="entry name" value="DNA_binding_1"/>
    <property type="match status" value="1"/>
</dbReference>
<comment type="function">
    <text evidence="8">Involved in the cellular defense against the biological effects of O6-methylguanine (O6-MeG) and O4-methylthymine (O4-MeT) in DNA. Repairs the methylated nucleobase in DNA by stoichiometrically transferring the methyl group to a cysteine residue in the enzyme. This is a suicide reaction: the enzyme is irreversibly inactivated.</text>
</comment>
<keyword evidence="4 8" id="KW-0808">Transferase</keyword>
<evidence type="ECO:0000256" key="4">
    <source>
        <dbReference type="ARBA" id="ARBA00022679"/>
    </source>
</evidence>
<sequence length="163" mass="18016">MNNDHSKKEKLYITAYESPAGWLTIVSDGKAVTGISFGRPEQPVTEENGLNREVIRQLKEYFAGKRREFSLPLSPAGTEFQKKVWSVLQEIPYGETRTYKEIAGRCGNEKACRAVGMANHVNPIGIVIPCHRVVGSSGKMVGYAGGLDKKQYLLELEGGNSLR</sequence>
<feature type="domain" description="Methylguanine DNA methyltransferase ribonuclease-like" evidence="10">
    <location>
        <begin position="11"/>
        <end position="75"/>
    </location>
</feature>
<dbReference type="FunFam" id="1.10.10.10:FF:000337">
    <property type="entry name" value="Methylated-DNA--protein-cysteine methyltransferase"/>
    <property type="match status" value="1"/>
</dbReference>
<evidence type="ECO:0000313" key="11">
    <source>
        <dbReference type="EMBL" id="QNM10031.1"/>
    </source>
</evidence>
<evidence type="ECO:0000256" key="6">
    <source>
        <dbReference type="ARBA" id="ARBA00023204"/>
    </source>
</evidence>
<comment type="catalytic activity">
    <reaction evidence="7 8">
        <text>a 6-O-methyl-2'-deoxyguanosine in DNA + L-cysteinyl-[protein] = S-methyl-L-cysteinyl-[protein] + a 2'-deoxyguanosine in DNA</text>
        <dbReference type="Rhea" id="RHEA:24000"/>
        <dbReference type="Rhea" id="RHEA-COMP:10131"/>
        <dbReference type="Rhea" id="RHEA-COMP:10132"/>
        <dbReference type="Rhea" id="RHEA-COMP:11367"/>
        <dbReference type="Rhea" id="RHEA-COMP:11368"/>
        <dbReference type="ChEBI" id="CHEBI:29950"/>
        <dbReference type="ChEBI" id="CHEBI:82612"/>
        <dbReference type="ChEBI" id="CHEBI:85445"/>
        <dbReference type="ChEBI" id="CHEBI:85448"/>
        <dbReference type="EC" id="2.1.1.63"/>
    </reaction>
</comment>
<dbReference type="PANTHER" id="PTHR10815">
    <property type="entry name" value="METHYLATED-DNA--PROTEIN-CYSTEINE METHYLTRANSFERASE"/>
    <property type="match status" value="1"/>
</dbReference>
<dbReference type="KEGG" id="whj:H9Q79_07090"/>
<dbReference type="GO" id="GO:0032259">
    <property type="term" value="P:methylation"/>
    <property type="evidence" value="ECO:0007669"/>
    <property type="project" value="UniProtKB-KW"/>
</dbReference>
<dbReference type="PANTHER" id="PTHR10815:SF5">
    <property type="entry name" value="METHYLATED-DNA--PROTEIN-CYSTEINE METHYLTRANSFERASE"/>
    <property type="match status" value="1"/>
</dbReference>
<dbReference type="PROSITE" id="PS00374">
    <property type="entry name" value="MGMT"/>
    <property type="match status" value="1"/>
</dbReference>
<feature type="domain" description="Methylated-DNA-[protein]-cysteine S-methyltransferase DNA binding" evidence="9">
    <location>
        <begin position="79"/>
        <end position="158"/>
    </location>
</feature>
<dbReference type="Gene3D" id="3.30.160.70">
    <property type="entry name" value="Methylated DNA-protein cysteine methyltransferase domain"/>
    <property type="match status" value="1"/>
</dbReference>
<reference evidence="11 12" key="1">
    <citation type="submission" date="2020-08" db="EMBL/GenBank/DDBJ databases">
        <authorList>
            <person name="Liu C."/>
            <person name="Sun Q."/>
        </authorList>
    </citation>
    <scope>NUCLEOTIDE SEQUENCE [LARGE SCALE GENOMIC DNA]</scope>
    <source>
        <strain evidence="11 12">NSJ-29</strain>
    </source>
</reference>
<dbReference type="NCBIfam" id="TIGR00589">
    <property type="entry name" value="ogt"/>
    <property type="match status" value="1"/>
</dbReference>
<dbReference type="GO" id="GO:0005737">
    <property type="term" value="C:cytoplasm"/>
    <property type="evidence" value="ECO:0007669"/>
    <property type="project" value="UniProtKB-SubCell"/>
</dbReference>